<reference evidence="1" key="1">
    <citation type="journal article" date="2014" name="Antimicrob. Agents Chemother.">
        <title>Complete Sequence of a Conjugative IncN Plasmid Harboring blaKPC-2, blaSHV-12, and qnrS1 from an Escherichia coli Sequence Type 648 Strain.</title>
        <authorList>
            <person name="Li J.J."/>
            <person name="Lee C.S."/>
            <person name="Sheng J.F."/>
            <person name="Doi Y."/>
        </authorList>
    </citation>
    <scope>NUCLEOTIDE SEQUENCE</scope>
    <source>
        <strain evidence="1">YD626E</strain>
        <plasmid evidence="1">pYD626E</plasmid>
    </source>
</reference>
<accession>A0A068F2U5</accession>
<name>A0A068F2U5_ECOLX</name>
<geneLocation type="plasmid" evidence="1">
    <name>pYD626E</name>
</geneLocation>
<proteinExistence type="predicted"/>
<protein>
    <submittedName>
        <fullName evidence="1">Uncharacterized protein</fullName>
    </submittedName>
</protein>
<reference evidence="1" key="2">
    <citation type="submission" date="2014-06" db="EMBL/GenBank/DDBJ databases">
        <authorList>
            <person name="Li J.-J."/>
            <person name="Lee C.-S."/>
            <person name="Doi Y."/>
        </authorList>
    </citation>
    <scope>NUCLEOTIDE SEQUENCE</scope>
    <source>
        <strain evidence="1">YD626E</strain>
        <plasmid evidence="1">pYD626E</plasmid>
    </source>
</reference>
<keyword evidence="1" id="KW-0614">Plasmid</keyword>
<evidence type="ECO:0000313" key="1">
    <source>
        <dbReference type="EMBL" id="AID58652.1"/>
    </source>
</evidence>
<organism evidence="1">
    <name type="scientific">Escherichia coli</name>
    <dbReference type="NCBI Taxonomy" id="562"/>
    <lineage>
        <taxon>Bacteria</taxon>
        <taxon>Pseudomonadati</taxon>
        <taxon>Pseudomonadota</taxon>
        <taxon>Gammaproteobacteria</taxon>
        <taxon>Enterobacterales</taxon>
        <taxon>Enterobacteriaceae</taxon>
        <taxon>Escherichia</taxon>
    </lineage>
</organism>
<sequence length="43" mass="5020">MIMPLKSIQVRNLFTCFYARQGMEGDRAGLHRTPAANRRKLRD</sequence>
<dbReference type="EMBL" id="KJ933392">
    <property type="protein sequence ID" value="AID58652.1"/>
    <property type="molecule type" value="Genomic_DNA"/>
</dbReference>
<dbReference type="AlphaFoldDB" id="A0A068F2U5"/>